<organism evidence="1 2">
    <name type="scientific">Flavobacterium branchiophilum</name>
    <dbReference type="NCBI Taxonomy" id="55197"/>
    <lineage>
        <taxon>Bacteria</taxon>
        <taxon>Pseudomonadati</taxon>
        <taxon>Bacteroidota</taxon>
        <taxon>Flavobacteriia</taxon>
        <taxon>Flavobacteriales</taxon>
        <taxon>Flavobacteriaceae</taxon>
        <taxon>Flavobacterium</taxon>
    </lineage>
</organism>
<protein>
    <recommendedName>
        <fullName evidence="3">Lipoprotein</fullName>
    </recommendedName>
</protein>
<evidence type="ECO:0000313" key="1">
    <source>
        <dbReference type="EMBL" id="TQM40457.1"/>
    </source>
</evidence>
<comment type="caution">
    <text evidence="1">The sequence shown here is derived from an EMBL/GenBank/DDBJ whole genome shotgun (WGS) entry which is preliminary data.</text>
</comment>
<proteinExistence type="predicted"/>
<dbReference type="AlphaFoldDB" id="A0A543G316"/>
<reference evidence="1 2" key="1">
    <citation type="submission" date="2019-06" db="EMBL/GenBank/DDBJ databases">
        <title>Genomic Encyclopedia of Archaeal and Bacterial Type Strains, Phase II (KMG-II): from individual species to whole genera.</title>
        <authorList>
            <person name="Goeker M."/>
        </authorList>
    </citation>
    <scope>NUCLEOTIDE SEQUENCE [LARGE SCALE GENOMIC DNA]</scope>
    <source>
        <strain evidence="1 2">DSM 24789</strain>
    </source>
</reference>
<sequence>MKATIISSVRQIGSGYEHKKTILLLLIITLLGCTEETIINNYSAEGLGKVNVYIEGNITNEEAQAKLIAEIGSQTENIYVQETTQLTDITINFSKNLRDIVIKDNLELKNITINGSHHIMNDLTIGNQYSYNYYPIDRKMENITINGIIELNDFAFYTHGEQAKNINCNDLISINNYIYLNIIGLNNILNFNKLKYINKLKKVDGELSSFGSTFQNNIYSSFQIFNMPELVEVYNIENLPTIETLTFPKLKKMKALYCEYYIGFRNFNLPQLERCDYMYLRNISSNDPSCTDCISNPTINFPNLNYCETIALRDLQLDTHKVNTILHQFLNVTPVSSKNIILDWNNAAPTGQGIIDKQNLITQGNNVLTN</sequence>
<dbReference type="RefSeq" id="WP_089081366.1">
    <property type="nucleotide sequence ID" value="NZ_VFPJ01000001.1"/>
</dbReference>
<dbReference type="EMBL" id="VFPJ01000001">
    <property type="protein sequence ID" value="TQM40457.1"/>
    <property type="molecule type" value="Genomic_DNA"/>
</dbReference>
<accession>A0A543G316</accession>
<evidence type="ECO:0000313" key="2">
    <source>
        <dbReference type="Proteomes" id="UP000320773"/>
    </source>
</evidence>
<name>A0A543G316_9FLAO</name>
<dbReference type="PROSITE" id="PS51257">
    <property type="entry name" value="PROKAR_LIPOPROTEIN"/>
    <property type="match status" value="1"/>
</dbReference>
<gene>
    <name evidence="1" type="ORF">BC670_1345</name>
</gene>
<evidence type="ECO:0008006" key="3">
    <source>
        <dbReference type="Google" id="ProtNLM"/>
    </source>
</evidence>
<dbReference type="Proteomes" id="UP000320773">
    <property type="component" value="Unassembled WGS sequence"/>
</dbReference>